<keyword evidence="6 7" id="KW-0808">Transferase</keyword>
<reference evidence="7 8" key="1">
    <citation type="journal article" date="2022" name="bioRxiv">
        <title>Genomics of Preaxostyla Flagellates Illuminates Evolutionary Transitions and the Path Towards Mitochondrial Loss.</title>
        <authorList>
            <person name="Novak L.V.F."/>
            <person name="Treitli S.C."/>
            <person name="Pyrih J."/>
            <person name="Halakuc P."/>
            <person name="Pipaliya S.V."/>
            <person name="Vacek V."/>
            <person name="Brzon O."/>
            <person name="Soukal P."/>
            <person name="Eme L."/>
            <person name="Dacks J.B."/>
            <person name="Karnkowska A."/>
            <person name="Elias M."/>
            <person name="Hampl V."/>
        </authorList>
    </citation>
    <scope>NUCLEOTIDE SEQUENCE [LARGE SCALE GENOMIC DNA]</scope>
    <source>
        <strain evidence="7">NAU3</strain>
        <tissue evidence="7">Gut</tissue>
    </source>
</reference>
<comment type="similarity">
    <text evidence="2 4">Belongs to the class-IV pyridoxal-phosphate-dependent aminotransferase family.</text>
</comment>
<comment type="catalytic activity">
    <reaction evidence="6">
        <text>L-valine + 2-oxoglutarate = 3-methyl-2-oxobutanoate + L-glutamate</text>
        <dbReference type="Rhea" id="RHEA:24813"/>
        <dbReference type="ChEBI" id="CHEBI:11851"/>
        <dbReference type="ChEBI" id="CHEBI:16810"/>
        <dbReference type="ChEBI" id="CHEBI:29985"/>
        <dbReference type="ChEBI" id="CHEBI:57762"/>
        <dbReference type="EC" id="2.6.1.42"/>
    </reaction>
</comment>
<comment type="caution">
    <text evidence="7">The sequence shown here is derived from an EMBL/GenBank/DDBJ whole genome shotgun (WGS) entry which is preliminary data.</text>
</comment>
<dbReference type="InterPro" id="IPR001544">
    <property type="entry name" value="Aminotrans_IV"/>
</dbReference>
<comment type="catalytic activity">
    <reaction evidence="6">
        <text>L-isoleucine + 2-oxoglutarate = (S)-3-methyl-2-oxopentanoate + L-glutamate</text>
        <dbReference type="Rhea" id="RHEA:24801"/>
        <dbReference type="ChEBI" id="CHEBI:16810"/>
        <dbReference type="ChEBI" id="CHEBI:29985"/>
        <dbReference type="ChEBI" id="CHEBI:35146"/>
        <dbReference type="ChEBI" id="CHEBI:58045"/>
        <dbReference type="EC" id="2.6.1.42"/>
    </reaction>
</comment>
<protein>
    <recommendedName>
        <fullName evidence="6">Branched-chain-amino-acid aminotransferase</fullName>
        <ecNumber evidence="6">2.6.1.42</ecNumber>
    </recommendedName>
</protein>
<gene>
    <name evidence="7" type="ORF">BLNAU_5582</name>
</gene>
<dbReference type="InterPro" id="IPR005786">
    <property type="entry name" value="B_amino_transII"/>
</dbReference>
<dbReference type="EMBL" id="JARBJD010000029">
    <property type="protein sequence ID" value="KAK2959533.1"/>
    <property type="molecule type" value="Genomic_DNA"/>
</dbReference>
<evidence type="ECO:0000256" key="5">
    <source>
        <dbReference type="RuleBase" id="RU004516"/>
    </source>
</evidence>
<organism evidence="7 8">
    <name type="scientific">Blattamonas nauphoetae</name>
    <dbReference type="NCBI Taxonomy" id="2049346"/>
    <lineage>
        <taxon>Eukaryota</taxon>
        <taxon>Metamonada</taxon>
        <taxon>Preaxostyla</taxon>
        <taxon>Oxymonadida</taxon>
        <taxon>Blattamonas</taxon>
    </lineage>
</organism>
<keyword evidence="6" id="KW-0028">Amino-acid biosynthesis</keyword>
<dbReference type="PANTHER" id="PTHR42825:SF2">
    <property type="entry name" value="BRANCHED-CHAIN-AMINO-ACID AMINOTRANSFERASE 3, CHLOROPLASTIC-RELATED"/>
    <property type="match status" value="1"/>
</dbReference>
<evidence type="ECO:0000313" key="7">
    <source>
        <dbReference type="EMBL" id="KAK2959533.1"/>
    </source>
</evidence>
<dbReference type="Proteomes" id="UP001281761">
    <property type="component" value="Unassembled WGS sequence"/>
</dbReference>
<keyword evidence="8" id="KW-1185">Reference proteome</keyword>
<dbReference type="InterPro" id="IPR018300">
    <property type="entry name" value="Aminotrans_IV_CS"/>
</dbReference>
<dbReference type="PANTHER" id="PTHR42825">
    <property type="entry name" value="AMINO ACID AMINOTRANSFERASE"/>
    <property type="match status" value="1"/>
</dbReference>
<evidence type="ECO:0000313" key="8">
    <source>
        <dbReference type="Proteomes" id="UP001281761"/>
    </source>
</evidence>
<proteinExistence type="inferred from homology"/>
<accession>A0ABQ9Y6Y3</accession>
<dbReference type="SUPFAM" id="SSF56752">
    <property type="entry name" value="D-aminoacid aminotransferase-like PLP-dependent enzymes"/>
    <property type="match status" value="1"/>
</dbReference>
<keyword evidence="3 5" id="KW-0663">Pyridoxal phosphate</keyword>
<keyword evidence="6 7" id="KW-0032">Aminotransferase</keyword>
<evidence type="ECO:0000256" key="4">
    <source>
        <dbReference type="RuleBase" id="RU004106"/>
    </source>
</evidence>
<dbReference type="GO" id="GO:0004084">
    <property type="term" value="F:branched-chain-amino-acid transaminase activity"/>
    <property type="evidence" value="ECO:0007669"/>
    <property type="project" value="UniProtKB-EC"/>
</dbReference>
<dbReference type="InterPro" id="IPR043132">
    <property type="entry name" value="BCAT-like_C"/>
</dbReference>
<dbReference type="EC" id="2.6.1.42" evidence="6"/>
<name>A0ABQ9Y6Y3_9EUKA</name>
<comment type="cofactor">
    <cofactor evidence="1 5">
        <name>pyridoxal 5'-phosphate</name>
        <dbReference type="ChEBI" id="CHEBI:597326"/>
    </cofactor>
</comment>
<evidence type="ECO:0000256" key="3">
    <source>
        <dbReference type="ARBA" id="ARBA00022898"/>
    </source>
</evidence>
<sequence>MWLDSQHHKYVEEIGAMNVFLVKNGIAYTCPLNGSILPGITRKSSIELLKDNGIEETNCILNKGTPNEGKVGPITQKLFDLIVGIQRGIVEDTKGWITYVE</sequence>
<comment type="catalytic activity">
    <reaction evidence="6">
        <text>L-leucine + 2-oxoglutarate = 4-methyl-2-oxopentanoate + L-glutamate</text>
        <dbReference type="Rhea" id="RHEA:18321"/>
        <dbReference type="ChEBI" id="CHEBI:16810"/>
        <dbReference type="ChEBI" id="CHEBI:17865"/>
        <dbReference type="ChEBI" id="CHEBI:29985"/>
        <dbReference type="ChEBI" id="CHEBI:57427"/>
        <dbReference type="EC" id="2.6.1.42"/>
    </reaction>
</comment>
<dbReference type="PROSITE" id="PS00770">
    <property type="entry name" value="AA_TRANSFER_CLASS_4"/>
    <property type="match status" value="1"/>
</dbReference>
<dbReference type="InterPro" id="IPR036038">
    <property type="entry name" value="Aminotransferase-like"/>
</dbReference>
<evidence type="ECO:0000256" key="1">
    <source>
        <dbReference type="ARBA" id="ARBA00001933"/>
    </source>
</evidence>
<dbReference type="Pfam" id="PF01063">
    <property type="entry name" value="Aminotran_4"/>
    <property type="match status" value="1"/>
</dbReference>
<evidence type="ECO:0000256" key="6">
    <source>
        <dbReference type="RuleBase" id="RU004517"/>
    </source>
</evidence>
<evidence type="ECO:0000256" key="2">
    <source>
        <dbReference type="ARBA" id="ARBA00009320"/>
    </source>
</evidence>
<dbReference type="Gene3D" id="3.20.10.10">
    <property type="entry name" value="D-amino Acid Aminotransferase, subunit A, domain 2"/>
    <property type="match status" value="1"/>
</dbReference>
<keyword evidence="6" id="KW-0100">Branched-chain amino acid biosynthesis</keyword>